<evidence type="ECO:0000256" key="1">
    <source>
        <dbReference type="SAM" id="SignalP"/>
    </source>
</evidence>
<keyword evidence="3" id="KW-1185">Reference proteome</keyword>
<sequence length="253" mass="29249">MKSNILICFFCLLLMMQKTEAKVFDSVSDSILNNIQGKIYNAFVSDISKQTSTLDKLKDQLTEIDKGNQNRTVMYWRSYLQFYSTILHSQTGKKDQAKAEVELGMDILNNLSNKSSEEFTLLARLESIALQFAGMHMMSLSKSMNDNIQRALQLDKNNLRANFVFGAIDYYTPPAFGGGKKAEQYLLYAIELPNQKDQRKYEPTWGKDEAYEMLINLYLKNGEKDKAKKYFEEASKNYSRNYQLMALKEKVME</sequence>
<dbReference type="Proteomes" id="UP000236731">
    <property type="component" value="Unassembled WGS sequence"/>
</dbReference>
<dbReference type="AlphaFoldDB" id="A0A1H5ZXX2"/>
<protein>
    <submittedName>
        <fullName evidence="2">Pentatricopeptide repeat domain-containing protein (PPR motif)</fullName>
    </submittedName>
</protein>
<feature type="chain" id="PRO_5009292077" evidence="1">
    <location>
        <begin position="22"/>
        <end position="253"/>
    </location>
</feature>
<evidence type="ECO:0000313" key="3">
    <source>
        <dbReference type="Proteomes" id="UP000236731"/>
    </source>
</evidence>
<proteinExistence type="predicted"/>
<name>A0A1H5ZXX2_9SPHI</name>
<keyword evidence="1" id="KW-0732">Signal</keyword>
<evidence type="ECO:0000313" key="2">
    <source>
        <dbReference type="EMBL" id="SEG41010.1"/>
    </source>
</evidence>
<dbReference type="RefSeq" id="WP_146060632.1">
    <property type="nucleotide sequence ID" value="NZ_CP049246.1"/>
</dbReference>
<dbReference type="Gene3D" id="1.25.40.10">
    <property type="entry name" value="Tetratricopeptide repeat domain"/>
    <property type="match status" value="1"/>
</dbReference>
<gene>
    <name evidence="2" type="ORF">SAMN05421877_107231</name>
</gene>
<dbReference type="EMBL" id="FNUT01000007">
    <property type="protein sequence ID" value="SEG41010.1"/>
    <property type="molecule type" value="Genomic_DNA"/>
</dbReference>
<feature type="signal peptide" evidence="1">
    <location>
        <begin position="1"/>
        <end position="21"/>
    </location>
</feature>
<reference evidence="3" key="1">
    <citation type="submission" date="2016-10" db="EMBL/GenBank/DDBJ databases">
        <authorList>
            <person name="Varghese N."/>
            <person name="Submissions S."/>
        </authorList>
    </citation>
    <scope>NUCLEOTIDE SEQUENCE [LARGE SCALE GENOMIC DNA]</scope>
    <source>
        <strain evidence="3">DSM 22361</strain>
    </source>
</reference>
<organism evidence="2 3">
    <name type="scientific">Sphingobacterium lactis</name>
    <dbReference type="NCBI Taxonomy" id="797291"/>
    <lineage>
        <taxon>Bacteria</taxon>
        <taxon>Pseudomonadati</taxon>
        <taxon>Bacteroidota</taxon>
        <taxon>Sphingobacteriia</taxon>
        <taxon>Sphingobacteriales</taxon>
        <taxon>Sphingobacteriaceae</taxon>
        <taxon>Sphingobacterium</taxon>
    </lineage>
</organism>
<dbReference type="InterPro" id="IPR011990">
    <property type="entry name" value="TPR-like_helical_dom_sf"/>
</dbReference>
<accession>A0A1H5ZXX2</accession>
<dbReference type="OrthoDB" id="1522549at2"/>